<protein>
    <submittedName>
        <fullName evidence="1">CAZy families GT2 protein</fullName>
    </submittedName>
</protein>
<proteinExistence type="predicted"/>
<dbReference type="AlphaFoldDB" id="A0A060C4U0"/>
<organism evidence="1">
    <name type="scientific">uncultured Tolumonas sp</name>
    <dbReference type="NCBI Taxonomy" id="263765"/>
    <lineage>
        <taxon>Bacteria</taxon>
        <taxon>Pseudomonadati</taxon>
        <taxon>Pseudomonadota</taxon>
        <taxon>Gammaproteobacteria</taxon>
        <taxon>Aeromonadales</taxon>
        <taxon>Aeromonadaceae</taxon>
        <taxon>Tolumonas</taxon>
        <taxon>environmental samples</taxon>
    </lineage>
</organism>
<reference evidence="1" key="1">
    <citation type="journal article" date="2013" name="Environ. Microbiol.">
        <title>Seasonally variable intestinal metagenomes of the red palm weevil (Rhynchophorus ferrugineus).</title>
        <authorList>
            <person name="Jia S."/>
            <person name="Zhang X."/>
            <person name="Zhang G."/>
            <person name="Yin A."/>
            <person name="Zhang S."/>
            <person name="Li F."/>
            <person name="Wang L."/>
            <person name="Zhao D."/>
            <person name="Yun Q."/>
            <person name="Tala"/>
            <person name="Wang J."/>
            <person name="Sun G."/>
            <person name="Baabdullah M."/>
            <person name="Yu X."/>
            <person name="Hu S."/>
            <person name="Al-Mssallem I.S."/>
            <person name="Yu J."/>
        </authorList>
    </citation>
    <scope>NUCLEOTIDE SEQUENCE</scope>
</reference>
<sequence>MRQEFKRYFDTGVFHSKESWILEAFGQAESEGLKFVVDELKYFLLHKPSIIPQVIIRDGFKFIGYQLGAHEKLLPAFLKTKFGMVPRNRRKY</sequence>
<name>A0A060C4U0_9GAMM</name>
<dbReference type="EMBL" id="KF124377">
    <property type="protein sequence ID" value="AIA91693.1"/>
    <property type="molecule type" value="Genomic_DNA"/>
</dbReference>
<evidence type="ECO:0000313" key="1">
    <source>
        <dbReference type="EMBL" id="AIA91693.1"/>
    </source>
</evidence>
<accession>A0A060C4U0</accession>